<gene>
    <name evidence="1" type="ORF">LH23_00130</name>
</gene>
<proteinExistence type="predicted"/>
<accession>A0AAN0S057</accession>
<dbReference type="KEGG" id="cem:LH23_00130"/>
<name>A0AAN0S057_9ENTR</name>
<dbReference type="AlphaFoldDB" id="A0AAN0S057"/>
<sequence length="51" mass="5962">MLRPAEVFGLSWLDLKSGAVDLYDIALMNDYLEMQAENKACVARWREENER</sequence>
<dbReference type="InterPro" id="IPR054182">
    <property type="entry name" value="DUF6889"/>
</dbReference>
<organism evidence="1 2">
    <name type="scientific">Cedecea neteri</name>
    <dbReference type="NCBI Taxonomy" id="158822"/>
    <lineage>
        <taxon>Bacteria</taxon>
        <taxon>Pseudomonadati</taxon>
        <taxon>Pseudomonadota</taxon>
        <taxon>Gammaproteobacteria</taxon>
        <taxon>Enterobacterales</taxon>
        <taxon>Enterobacteriaceae</taxon>
        <taxon>Cedecea</taxon>
    </lineage>
</organism>
<reference evidence="1 2" key="1">
    <citation type="submission" date="2014-09" db="EMBL/GenBank/DDBJ databases">
        <authorList>
            <person name="Chan K.-G."/>
        </authorList>
    </citation>
    <scope>NUCLEOTIDE SEQUENCE [LARGE SCALE GENOMIC DNA]</scope>
    <source>
        <strain evidence="1 2">M006</strain>
    </source>
</reference>
<dbReference type="Proteomes" id="UP000029516">
    <property type="component" value="Chromosome"/>
</dbReference>
<evidence type="ECO:0000313" key="2">
    <source>
        <dbReference type="Proteomes" id="UP000029516"/>
    </source>
</evidence>
<dbReference type="Pfam" id="PF21829">
    <property type="entry name" value="DUF6889"/>
    <property type="match status" value="1"/>
</dbReference>
<dbReference type="EMBL" id="CP009458">
    <property type="protein sequence ID" value="AIR59118.1"/>
    <property type="molecule type" value="Genomic_DNA"/>
</dbReference>
<protein>
    <submittedName>
        <fullName evidence="1">Lytic transglycosylase</fullName>
    </submittedName>
</protein>
<evidence type="ECO:0000313" key="1">
    <source>
        <dbReference type="EMBL" id="AIR59118.1"/>
    </source>
</evidence>